<keyword evidence="2" id="KW-0813">Transport</keyword>
<dbReference type="GO" id="GO:0005794">
    <property type="term" value="C:Golgi apparatus"/>
    <property type="evidence" value="ECO:0007669"/>
    <property type="project" value="TreeGrafter"/>
</dbReference>
<dbReference type="PROSITE" id="PS51211">
    <property type="entry name" value="VITELLOGENIN"/>
    <property type="match status" value="1"/>
</dbReference>
<dbReference type="InterPro" id="IPR011030">
    <property type="entry name" value="Lipovitellin_superhlx_dom"/>
</dbReference>
<dbReference type="InterPro" id="IPR039988">
    <property type="entry name" value="MTTP"/>
</dbReference>
<dbReference type="Proteomes" id="UP000472272">
    <property type="component" value="Chromosome 5"/>
</dbReference>
<gene>
    <name evidence="10" type="primary">LOC114597233</name>
</gene>
<feature type="domain" description="Vitellogenin" evidence="9">
    <location>
        <begin position="30"/>
        <end position="648"/>
    </location>
</feature>
<dbReference type="Gene3D" id="2.30.230.10">
    <property type="entry name" value="Lipovitellin, beta-sheet shell regions, chain A"/>
    <property type="match status" value="1"/>
</dbReference>
<dbReference type="InterPro" id="IPR015816">
    <property type="entry name" value="Vitellinogen_b-sht_N"/>
</dbReference>
<dbReference type="Ensembl" id="ENSPMRT00000008553.1">
    <property type="protein sequence ID" value="ENSPMRP00000007998.1"/>
    <property type="gene ID" value="ENSPMRG00000005412.1"/>
</dbReference>
<dbReference type="AlphaFoldDB" id="A0A670I8J4"/>
<dbReference type="Gene3D" id="1.25.10.20">
    <property type="entry name" value="Vitellinogen, superhelical"/>
    <property type="match status" value="1"/>
</dbReference>
<dbReference type="Pfam" id="PF19444">
    <property type="entry name" value="MTP_lip_bd"/>
    <property type="match status" value="1"/>
</dbReference>
<keyword evidence="4" id="KW-0256">Endoplasmic reticulum</keyword>
<dbReference type="GO" id="GO:0005548">
    <property type="term" value="F:phospholipid transporter activity"/>
    <property type="evidence" value="ECO:0007669"/>
    <property type="project" value="InterPro"/>
</dbReference>
<dbReference type="Pfam" id="PF01347">
    <property type="entry name" value="Vitellogenin_N"/>
    <property type="match status" value="1"/>
</dbReference>
<evidence type="ECO:0000256" key="8">
    <source>
        <dbReference type="SAM" id="SignalP"/>
    </source>
</evidence>
<dbReference type="OMA" id="AMRRIFH"/>
<name>A0A670I8J4_PODMU</name>
<dbReference type="FunFam" id="1.25.10.20:FF:000001">
    <property type="entry name" value="microsomal triglyceride transfer protein large subunit"/>
    <property type="match status" value="1"/>
</dbReference>
<evidence type="ECO:0000313" key="11">
    <source>
        <dbReference type="Proteomes" id="UP000472272"/>
    </source>
</evidence>
<dbReference type="GO" id="GO:0008289">
    <property type="term" value="F:lipid binding"/>
    <property type="evidence" value="ECO:0007669"/>
    <property type="project" value="InterPro"/>
</dbReference>
<comment type="caution">
    <text evidence="7">Lacks conserved residue(s) required for the propagation of feature annotation.</text>
</comment>
<dbReference type="KEGG" id="pmua:114597233"/>
<reference evidence="10" key="3">
    <citation type="submission" date="2025-09" db="UniProtKB">
        <authorList>
            <consortium name="Ensembl"/>
        </authorList>
    </citation>
    <scope>IDENTIFICATION</scope>
</reference>
<dbReference type="RefSeq" id="XP_028585391.1">
    <property type="nucleotide sequence ID" value="XM_028729558.1"/>
</dbReference>
<dbReference type="FunFam" id="2.30.230.10:FF:000001">
    <property type="entry name" value="Microsomal triglyceride transfer protein large subunit"/>
    <property type="match status" value="1"/>
</dbReference>
<keyword evidence="6" id="KW-1015">Disulfide bond</keyword>
<sequence length="886" mass="98096">MNSPAASRYCWLLLFFFPSAAKENLEAPSFKSGILYQYRYSLGGQLRYLSRPSLQGSKLQAEALVDVHLVWRNPSNAGEHLLQVQMHGLQLHHDPEQSKSQTDNNNQPAQVSLNTTELEQPVFLHWKNGKVEGIYEDQAGSPLTLELKRGLVSLLQFQTHSGTVTEDDISGSCPVTYTVSKESVLKTKDLHGCKRTKFGFSSVNKMFGVLWQPVSKSLYSMEGQLLKSALSEESHTISLNLKSSVGVDITSRQHLELVTQVPGSKELPGESPQEALAAVLRKPQPINIVSDPVKRTNTQYPSLKTYLKTLAKKKRRLDLSEASTTWHFCKVVQMLRDAKKKDILLLLKKAPEEMASFYVEAAVAAHSTASLMALSEFLSFGSKKNAALLEKFFYAAAFSPRPSKELLRLVVDKLNGKKLEAATWETGNIVIGSLIGKLCQMKLCGLQEVRLEVDSIVQRLKNTKKDSERVIYLLSLKSALLPESIPIFLHYAEEGSATVSATALNALQRYSAQHISSTVKMAMKRIFHEVHRRYPKISRLAAAEILLNNDPLPEDFTNILLAIRELEPEMSRFLLSKIQSIVHSGHHPTRKVAKEVLNDPQINNYYFLSSEAGSSISFSGPVTATNDTLSTIGLDLLFSDIGILRKSTTSFNILSHGYQLQAAQVAIEAKGYEGILGGSAADGEDELMAGMSAALLDVQLRPITFFEGYTDLMSKFFTSSGEPTNVVKGNVLLMDHLQAIPLQSGLQTVITLRGGLGLDVSADINVNLWEQEFKTGVETRGALTIDFQAELDAPFFQATVKTQTEVEMATNFNTAGRVSAMPVLMCLQLTEEEVAYREIFSVSESSANHSTTVRKGRWTTIPGRELSFHRANSEMCRILLAETTEQ</sequence>
<keyword evidence="11" id="KW-1185">Reference proteome</keyword>
<dbReference type="OrthoDB" id="5865932at2759"/>
<evidence type="ECO:0000256" key="5">
    <source>
        <dbReference type="ARBA" id="ARBA00023055"/>
    </source>
</evidence>
<dbReference type="GO" id="GO:0016323">
    <property type="term" value="C:basolateral plasma membrane"/>
    <property type="evidence" value="ECO:0007669"/>
    <property type="project" value="TreeGrafter"/>
</dbReference>
<evidence type="ECO:0000256" key="4">
    <source>
        <dbReference type="ARBA" id="ARBA00022824"/>
    </source>
</evidence>
<protein>
    <submittedName>
        <fullName evidence="10">Microsomal triglyceride transfer protein large subunit-like</fullName>
    </submittedName>
</protein>
<dbReference type="SUPFAM" id="SSF48431">
    <property type="entry name" value="Lipovitellin-phosvitin complex, superhelical domain"/>
    <property type="match status" value="1"/>
</dbReference>
<dbReference type="GO" id="GO:0120013">
    <property type="term" value="F:lipid transfer activity"/>
    <property type="evidence" value="ECO:0007669"/>
    <property type="project" value="UniProtKB-ARBA"/>
</dbReference>
<dbReference type="GO" id="GO:0005783">
    <property type="term" value="C:endoplasmic reticulum"/>
    <property type="evidence" value="ECO:0007669"/>
    <property type="project" value="UniProtKB-SubCell"/>
</dbReference>
<accession>A0A670I8J4</accession>
<evidence type="ECO:0000256" key="7">
    <source>
        <dbReference type="PROSITE-ProRule" id="PRU00557"/>
    </source>
</evidence>
<dbReference type="InterPro" id="IPR015819">
    <property type="entry name" value="Lipid_transp_b-sht_shell"/>
</dbReference>
<dbReference type="SMART" id="SM00638">
    <property type="entry name" value="LPD_N"/>
    <property type="match status" value="1"/>
</dbReference>
<dbReference type="InterPro" id="IPR001747">
    <property type="entry name" value="Vitellogenin_N"/>
</dbReference>
<evidence type="ECO:0000313" key="10">
    <source>
        <dbReference type="Ensembl" id="ENSPMRP00000007998.1"/>
    </source>
</evidence>
<evidence type="ECO:0000256" key="6">
    <source>
        <dbReference type="ARBA" id="ARBA00023157"/>
    </source>
</evidence>
<dbReference type="PANTHER" id="PTHR13024:SF2">
    <property type="entry name" value="MICROSOMAL TRIGLYCERIDE TRANSFER PROTEIN-LIKE"/>
    <property type="match status" value="1"/>
</dbReference>
<reference evidence="10" key="2">
    <citation type="submission" date="2025-08" db="UniProtKB">
        <authorList>
            <consortium name="Ensembl"/>
        </authorList>
    </citation>
    <scope>IDENTIFICATION</scope>
</reference>
<evidence type="ECO:0000256" key="2">
    <source>
        <dbReference type="ARBA" id="ARBA00022448"/>
    </source>
</evidence>
<dbReference type="GeneTree" id="ENSGT00390000011412"/>
<proteinExistence type="predicted"/>
<feature type="signal peptide" evidence="8">
    <location>
        <begin position="1"/>
        <end position="21"/>
    </location>
</feature>
<dbReference type="GeneID" id="114597233"/>
<keyword evidence="3 8" id="KW-0732">Signal</keyword>
<organism evidence="10 11">
    <name type="scientific">Podarcis muralis</name>
    <name type="common">Wall lizard</name>
    <name type="synonym">Lacerta muralis</name>
    <dbReference type="NCBI Taxonomy" id="64176"/>
    <lineage>
        <taxon>Eukaryota</taxon>
        <taxon>Metazoa</taxon>
        <taxon>Chordata</taxon>
        <taxon>Craniata</taxon>
        <taxon>Vertebrata</taxon>
        <taxon>Euteleostomi</taxon>
        <taxon>Lepidosauria</taxon>
        <taxon>Squamata</taxon>
        <taxon>Bifurcata</taxon>
        <taxon>Unidentata</taxon>
        <taxon>Episquamata</taxon>
        <taxon>Laterata</taxon>
        <taxon>Lacertibaenia</taxon>
        <taxon>Lacertidae</taxon>
        <taxon>Podarcis</taxon>
    </lineage>
</organism>
<keyword evidence="5" id="KW-0445">Lipid transport</keyword>
<evidence type="ECO:0000259" key="9">
    <source>
        <dbReference type="PROSITE" id="PS51211"/>
    </source>
</evidence>
<dbReference type="InterPro" id="IPR045811">
    <property type="entry name" value="MTP_lip-bd"/>
</dbReference>
<comment type="subcellular location">
    <subcellularLocation>
        <location evidence="1">Endoplasmic reticulum</location>
    </subcellularLocation>
</comment>
<evidence type="ECO:0000256" key="3">
    <source>
        <dbReference type="ARBA" id="ARBA00022729"/>
    </source>
</evidence>
<dbReference type="PANTHER" id="PTHR13024">
    <property type="entry name" value="MICROSOMAL TRIGLYCERIDE TRANSFER PROTEIN, LARGE SUBUNIT"/>
    <property type="match status" value="1"/>
</dbReference>
<feature type="chain" id="PRO_5025452605" evidence="8">
    <location>
        <begin position="22"/>
        <end position="886"/>
    </location>
</feature>
<evidence type="ECO:0000256" key="1">
    <source>
        <dbReference type="ARBA" id="ARBA00004240"/>
    </source>
</evidence>
<dbReference type="GO" id="GO:0042157">
    <property type="term" value="P:lipoprotein metabolic process"/>
    <property type="evidence" value="ECO:0007669"/>
    <property type="project" value="TreeGrafter"/>
</dbReference>
<reference evidence="10 11" key="1">
    <citation type="journal article" date="2019" name="Proc. Natl. Acad. Sci. U.S.A.">
        <title>Regulatory changes in pterin and carotenoid genes underlie balanced color polymorphisms in the wall lizard.</title>
        <authorList>
            <person name="Andrade P."/>
            <person name="Pinho C."/>
            <person name="Perez I de Lanuza G."/>
            <person name="Afonso S."/>
            <person name="Brejcha J."/>
            <person name="Rubin C.J."/>
            <person name="Wallerman O."/>
            <person name="Pereira P."/>
            <person name="Sabatino S.J."/>
            <person name="Bellati A."/>
            <person name="Pellitteri-Rosa D."/>
            <person name="Bosakova Z."/>
            <person name="Bunikis I."/>
            <person name="Carretero M.A."/>
            <person name="Feiner N."/>
            <person name="Marsik P."/>
            <person name="Pauperio F."/>
            <person name="Salvi D."/>
            <person name="Soler L."/>
            <person name="While G.M."/>
            <person name="Uller T."/>
            <person name="Font E."/>
            <person name="Andersson L."/>
            <person name="Carneiro M."/>
        </authorList>
    </citation>
    <scope>NUCLEOTIDE SEQUENCE</scope>
</reference>
<dbReference type="SUPFAM" id="SSF56968">
    <property type="entry name" value="Lipovitellin-phosvitin complex, beta-sheet shell regions"/>
    <property type="match status" value="1"/>
</dbReference>